<reference evidence="3" key="1">
    <citation type="journal article" date="2015" name="Proc. Natl. Acad. Sci. U.S.A.">
        <title>Genome sequence of the Asian Tiger mosquito, Aedes albopictus, reveals insights into its biology, genetics, and evolution.</title>
        <authorList>
            <person name="Chen X.G."/>
            <person name="Jiang X."/>
            <person name="Gu J."/>
            <person name="Xu M."/>
            <person name="Wu Y."/>
            <person name="Deng Y."/>
            <person name="Zhang C."/>
            <person name="Bonizzoni M."/>
            <person name="Dermauw W."/>
            <person name="Vontas J."/>
            <person name="Armbruster P."/>
            <person name="Huang X."/>
            <person name="Yang Y."/>
            <person name="Zhang H."/>
            <person name="He W."/>
            <person name="Peng H."/>
            <person name="Liu Y."/>
            <person name="Wu K."/>
            <person name="Chen J."/>
            <person name="Lirakis M."/>
            <person name="Topalis P."/>
            <person name="Van Leeuwen T."/>
            <person name="Hall A.B."/>
            <person name="Jiang X."/>
            <person name="Thorpe C."/>
            <person name="Mueller R.L."/>
            <person name="Sun C."/>
            <person name="Waterhouse R.M."/>
            <person name="Yan G."/>
            <person name="Tu Z.J."/>
            <person name="Fang X."/>
            <person name="James A.A."/>
        </authorList>
    </citation>
    <scope>NUCLEOTIDE SEQUENCE [LARGE SCALE GENOMIC DNA]</scope>
    <source>
        <strain evidence="3">Foshan</strain>
    </source>
</reference>
<dbReference type="RefSeq" id="XP_062703821.1">
    <property type="nucleotide sequence ID" value="XM_062847837.1"/>
</dbReference>
<dbReference type="Proteomes" id="UP000069940">
    <property type="component" value="Unassembled WGS sequence"/>
</dbReference>
<dbReference type="InterPro" id="IPR043502">
    <property type="entry name" value="DNA/RNA_pol_sf"/>
</dbReference>
<sequence>MYESDAMLLKTRRDMLRECYKNFDQAQNWLEQLFPDETEKRDEVEIQFVAGLAMFDKAIANKRVGAEPKTSGDLVRLPSVDLPTFSGSNENWLEWFDKFNALIHQRTTLETIQKFEYLKLSLRGTAAGIIDSLPTTEANYAVAYDLLVSRYNNPKLLVQKHTRDLFELEPVHVESAEALRILFDGARKNLRCLQILKQPVESWDAILVYQLANKLDPATRREWESKSSGTAPPTYKQLETFVLGRCQMLDAIPPKRKALQETSTPKRPKFETRSFTATESTVHVLVTDQITGMLPATDLDVSQWKLAEVTLADPEFYLSRPIDMLLGISVMFDVLLNGNIKISENMPSVQNTCLGWVVGGNVKRMGASDKLNRFINDQTSLVAREWTEEEELCEQIFIETTTRSKDGRFILRLPLKPNAQALGESKSMALDRLLKLEIRFARDPQLQRDYTAFMQAYLDLGHMEKVSEASLQNDRPVFYFPHHPVLKPDSSTTKLRTVFNGSATTSSGISLNDNLMAGPCLQNELLHILLRFRCPTFVLTADIKKMFRQIEIHEDDRQLQLILWRFSPEDAVSTYCLKTVTYGTRSAPFAAARCLKQLALDYAHIYPEAAEVLETDFYMDDALTGHDEQERLMLIKQQLINILSSAGFELHKWTSNIAEAQDQEQETDNTKILGLRWNPRSDMFSFSNELDNVIIATKRNVLSEVQKVFDPLGTLSPIIVHGKILMQDIWSEKLDWDEPLPASLAKQWTWFFTQISDLSQISFPRHVKTKGHVVELHGFSDAAKRAYGAVVFIRTVDEQGVQVHLFCAKSRIAPSSEQSSKEDLTIPRMELRAATLLVELMETVKTALKVPIQASRLANHFR</sequence>
<dbReference type="EnsemblMetazoa" id="AALFPA23_009272.R12744">
    <property type="protein sequence ID" value="AALFPA23_009272.P12744"/>
    <property type="gene ID" value="AALFPA23_009272"/>
</dbReference>
<name>A0ABM1YHU0_AEDAL</name>
<evidence type="ECO:0000259" key="1">
    <source>
        <dbReference type="Pfam" id="PF00078"/>
    </source>
</evidence>
<dbReference type="InterPro" id="IPR000477">
    <property type="entry name" value="RT_dom"/>
</dbReference>
<dbReference type="Pfam" id="PF05380">
    <property type="entry name" value="Peptidase_A17"/>
    <property type="match status" value="1"/>
</dbReference>
<dbReference type="Pfam" id="PF03564">
    <property type="entry name" value="DUF1759"/>
    <property type="match status" value="1"/>
</dbReference>
<keyword evidence="3" id="KW-1185">Reference proteome</keyword>
<dbReference type="PANTHER" id="PTHR47331:SF5">
    <property type="entry name" value="RIBONUCLEASE H"/>
    <property type="match status" value="1"/>
</dbReference>
<dbReference type="SUPFAM" id="SSF56672">
    <property type="entry name" value="DNA/RNA polymerases"/>
    <property type="match status" value="1"/>
</dbReference>
<organism evidence="2 3">
    <name type="scientific">Aedes albopictus</name>
    <name type="common">Asian tiger mosquito</name>
    <name type="synonym">Stegomyia albopicta</name>
    <dbReference type="NCBI Taxonomy" id="7160"/>
    <lineage>
        <taxon>Eukaryota</taxon>
        <taxon>Metazoa</taxon>
        <taxon>Ecdysozoa</taxon>
        <taxon>Arthropoda</taxon>
        <taxon>Hexapoda</taxon>
        <taxon>Insecta</taxon>
        <taxon>Pterygota</taxon>
        <taxon>Neoptera</taxon>
        <taxon>Endopterygota</taxon>
        <taxon>Diptera</taxon>
        <taxon>Nematocera</taxon>
        <taxon>Culicoidea</taxon>
        <taxon>Culicidae</taxon>
        <taxon>Culicinae</taxon>
        <taxon>Aedini</taxon>
        <taxon>Aedes</taxon>
        <taxon>Stegomyia</taxon>
    </lineage>
</organism>
<dbReference type="GeneID" id="134286253"/>
<feature type="domain" description="Reverse transcriptase" evidence="1">
    <location>
        <begin position="533"/>
        <end position="674"/>
    </location>
</feature>
<reference evidence="2" key="2">
    <citation type="submission" date="2025-05" db="UniProtKB">
        <authorList>
            <consortium name="EnsemblMetazoa"/>
        </authorList>
    </citation>
    <scope>IDENTIFICATION</scope>
    <source>
        <strain evidence="2">Foshan</strain>
    </source>
</reference>
<evidence type="ECO:0000313" key="2">
    <source>
        <dbReference type="EnsemblMetazoa" id="AALFPA23_009272.P12744"/>
    </source>
</evidence>
<dbReference type="PANTHER" id="PTHR47331">
    <property type="entry name" value="PHD-TYPE DOMAIN-CONTAINING PROTEIN"/>
    <property type="match status" value="1"/>
</dbReference>
<evidence type="ECO:0000313" key="3">
    <source>
        <dbReference type="Proteomes" id="UP000069940"/>
    </source>
</evidence>
<proteinExistence type="predicted"/>
<dbReference type="CDD" id="cd01644">
    <property type="entry name" value="RT_pepA17"/>
    <property type="match status" value="1"/>
</dbReference>
<dbReference type="InterPro" id="IPR005312">
    <property type="entry name" value="DUF1759"/>
</dbReference>
<accession>A0ABM1YHU0</accession>
<protein>
    <recommendedName>
        <fullName evidence="1">Reverse transcriptase domain-containing protein</fullName>
    </recommendedName>
</protein>
<dbReference type="Pfam" id="PF00078">
    <property type="entry name" value="RVT_1"/>
    <property type="match status" value="1"/>
</dbReference>
<dbReference type="InterPro" id="IPR008042">
    <property type="entry name" value="Retrotrans_Pao"/>
</dbReference>